<dbReference type="SUPFAM" id="SSF160920">
    <property type="entry name" value="PSTPO5379-like"/>
    <property type="match status" value="1"/>
</dbReference>
<gene>
    <name evidence="3" type="ordered locus">Ilyop_1149</name>
</gene>
<proteinExistence type="inferred from homology"/>
<evidence type="ECO:0000256" key="2">
    <source>
        <dbReference type="ARBA" id="ARBA00023239"/>
    </source>
</evidence>
<protein>
    <recommendedName>
        <fullName evidence="5">Hydro-lyase</fullName>
    </recommendedName>
</protein>
<dbReference type="InterPro" id="IPR016938">
    <property type="entry name" value="UPF0317"/>
</dbReference>
<dbReference type="Gene3D" id="3.30.2040.10">
    <property type="entry name" value="PSTPO5379-like domain"/>
    <property type="match status" value="1"/>
</dbReference>
<dbReference type="PIRSF" id="PIRSF029755">
    <property type="entry name" value="UCP029755"/>
    <property type="match status" value="1"/>
</dbReference>
<evidence type="ECO:0000256" key="1">
    <source>
        <dbReference type="ARBA" id="ARBA00007896"/>
    </source>
</evidence>
<dbReference type="Gene3D" id="3.40.1640.10">
    <property type="entry name" value="PSTPO5379-like"/>
    <property type="match status" value="1"/>
</dbReference>
<dbReference type="PANTHER" id="PTHR32022:SF10">
    <property type="entry name" value="D-GLUTAMATE CYCLASE, MITOCHONDRIAL"/>
    <property type="match status" value="1"/>
</dbReference>
<dbReference type="KEGG" id="ipo:Ilyop_1149"/>
<evidence type="ECO:0000313" key="4">
    <source>
        <dbReference type="Proteomes" id="UP000006875"/>
    </source>
</evidence>
<comment type="similarity">
    <text evidence="1">Belongs to the D-glutamate cyclase family.</text>
</comment>
<dbReference type="PANTHER" id="PTHR32022">
    <property type="entry name" value="D-GLUTAMATE CYCLASE, MITOCHONDRIAL"/>
    <property type="match status" value="1"/>
</dbReference>
<dbReference type="EMBL" id="CP002281">
    <property type="protein sequence ID" value="ADO82930.1"/>
    <property type="molecule type" value="Genomic_DNA"/>
</dbReference>
<dbReference type="RefSeq" id="WP_013387597.1">
    <property type="nucleotide sequence ID" value="NC_014632.1"/>
</dbReference>
<dbReference type="STRING" id="572544.Ilyop_1149"/>
<dbReference type="Proteomes" id="UP000006875">
    <property type="component" value="Chromosome"/>
</dbReference>
<dbReference type="FunFam" id="3.30.2040.10:FF:000001">
    <property type="entry name" value="D-glutamate cyclase, mitochondrial"/>
    <property type="match status" value="1"/>
</dbReference>
<dbReference type="HOGENOM" id="CLU_059759_0_0_0"/>
<organism evidence="3 4">
    <name type="scientific">Ilyobacter polytropus (strain ATCC 51220 / DSM 2926 / LMG 16218 / CuHBu1)</name>
    <dbReference type="NCBI Taxonomy" id="572544"/>
    <lineage>
        <taxon>Bacteria</taxon>
        <taxon>Fusobacteriati</taxon>
        <taxon>Fusobacteriota</taxon>
        <taxon>Fusobacteriia</taxon>
        <taxon>Fusobacteriales</taxon>
        <taxon>Fusobacteriaceae</taxon>
        <taxon>Ilyobacter</taxon>
    </lineage>
</organism>
<dbReference type="NCBIfam" id="NF003969">
    <property type="entry name" value="PRK05463.1"/>
    <property type="match status" value="1"/>
</dbReference>
<accession>E3H7X8</accession>
<sequence>MENFKNLEPLKVRKMIRKGKIKSNTAGMCHGYVQGNLVILPKSHAYDFLLFAQRNPKQCPILEVSDMGSREFAKMAPGSDITTDIPKYRVYKKGELYGEFDDIKSFWKDDFVSFLIGCSFTFESAMLDEGMEVRHISEEKNVPMYITNIQCEKAGIFEGPTVVSMRPLPSSEVVRAVQITSRYPGVHGSPIHIGDPQSIGIEDISNPDFGDSVDIKNKDIPVFWACGVTPQAVAMKVKPEIMITHAPGYMFITDMKNQKLSVL</sequence>
<dbReference type="OrthoDB" id="149585at2"/>
<dbReference type="InterPro" id="IPR009906">
    <property type="entry name" value="D-Glu_cyclase"/>
</dbReference>
<reference evidence="3 4" key="1">
    <citation type="journal article" date="2010" name="Stand. Genomic Sci.">
        <title>Complete genome sequence of Ilyobacter polytropus type strain (CuHbu1).</title>
        <authorList>
            <person name="Sikorski J."/>
            <person name="Chertkov O."/>
            <person name="Lapidus A."/>
            <person name="Nolan M."/>
            <person name="Lucas S."/>
            <person name="Del Rio T.G."/>
            <person name="Tice H."/>
            <person name="Cheng J.F."/>
            <person name="Tapia R."/>
            <person name="Han C."/>
            <person name="Goodwin L."/>
            <person name="Pitluck S."/>
            <person name="Liolios K."/>
            <person name="Ivanova N."/>
            <person name="Mavromatis K."/>
            <person name="Mikhailova N."/>
            <person name="Pati A."/>
            <person name="Chen A."/>
            <person name="Palaniappan K."/>
            <person name="Land M."/>
            <person name="Hauser L."/>
            <person name="Chang Y.J."/>
            <person name="Jeffries C.D."/>
            <person name="Brambilla E."/>
            <person name="Yasawong M."/>
            <person name="Rohde M."/>
            <person name="Pukall R."/>
            <person name="Spring S."/>
            <person name="Goker M."/>
            <person name="Woyke T."/>
            <person name="Bristow J."/>
            <person name="Eisen J.A."/>
            <person name="Markowitz V."/>
            <person name="Hugenholtz P."/>
            <person name="Kyrpides N.C."/>
            <person name="Klenk H.P."/>
        </authorList>
    </citation>
    <scope>NUCLEOTIDE SEQUENCE [LARGE SCALE GENOMIC DNA]</scope>
    <source>
        <strain evidence="4">ATCC 51220 / DSM 2926 / LMG 16218 / CuHBu1</strain>
    </source>
</reference>
<keyword evidence="2" id="KW-0456">Lyase</keyword>
<name>E3H7X8_ILYPC</name>
<dbReference type="GO" id="GO:0016829">
    <property type="term" value="F:lyase activity"/>
    <property type="evidence" value="ECO:0007669"/>
    <property type="project" value="UniProtKB-KW"/>
</dbReference>
<dbReference type="AlphaFoldDB" id="E3H7X8"/>
<keyword evidence="4" id="KW-1185">Reference proteome</keyword>
<evidence type="ECO:0000313" key="3">
    <source>
        <dbReference type="EMBL" id="ADO82930.1"/>
    </source>
</evidence>
<dbReference type="eggNOG" id="COG4336">
    <property type="taxonomic scope" value="Bacteria"/>
</dbReference>
<dbReference type="Pfam" id="PF07286">
    <property type="entry name" value="D-Glu_cyclase"/>
    <property type="match status" value="1"/>
</dbReference>
<evidence type="ECO:0008006" key="5">
    <source>
        <dbReference type="Google" id="ProtNLM"/>
    </source>
</evidence>
<dbReference type="HAMAP" id="MF_01830">
    <property type="entry name" value="Hydro_lyase"/>
    <property type="match status" value="1"/>
</dbReference>
<dbReference type="InterPro" id="IPR038021">
    <property type="entry name" value="Putative_hydro-lyase"/>
</dbReference>